<accession>A0A385SGH2</accession>
<dbReference type="Proteomes" id="UP000266183">
    <property type="component" value="Chromosome"/>
</dbReference>
<dbReference type="KEGG" id="chk:D4L85_09755"/>
<gene>
    <name evidence="1" type="primary">ytxJ</name>
    <name evidence="1" type="ORF">D4L85_09755</name>
</gene>
<evidence type="ECO:0000313" key="2">
    <source>
        <dbReference type="Proteomes" id="UP000266183"/>
    </source>
</evidence>
<sequence>MKWSELKSPQQVDQILEESKEKAVLIFKHSTRCSVSRMALDRLERNWNESEMGHLKPYFLDLINNRDISNRIADQFEVEHESPQVLIIEKGAAVYDESHMGIDYRAIRDVLKS</sequence>
<dbReference type="OrthoDB" id="677051at2"/>
<dbReference type="InterPro" id="IPR036249">
    <property type="entry name" value="Thioredoxin-like_sf"/>
</dbReference>
<dbReference type="SUPFAM" id="SSF52833">
    <property type="entry name" value="Thioredoxin-like"/>
    <property type="match status" value="1"/>
</dbReference>
<reference evidence="2" key="1">
    <citation type="submission" date="2018-09" db="EMBL/GenBank/DDBJ databases">
        <title>Chryseolinea sp. KIS68-18 isolated from soil.</title>
        <authorList>
            <person name="Weon H.-Y."/>
            <person name="Kwon S.-W."/>
            <person name="Lee S.A."/>
        </authorList>
    </citation>
    <scope>NUCLEOTIDE SEQUENCE [LARGE SCALE GENOMIC DNA]</scope>
    <source>
        <strain evidence="2">KIS68-18</strain>
    </source>
</reference>
<dbReference type="RefSeq" id="WP_119754140.1">
    <property type="nucleotide sequence ID" value="NZ_CP032382.1"/>
</dbReference>
<name>A0A385SGH2_9BACT</name>
<evidence type="ECO:0000313" key="1">
    <source>
        <dbReference type="EMBL" id="AYB30843.1"/>
    </source>
</evidence>
<dbReference type="NCBIfam" id="TIGR04019">
    <property type="entry name" value="B_thiol_YtxJ"/>
    <property type="match status" value="1"/>
</dbReference>
<dbReference type="Gene3D" id="3.40.30.10">
    <property type="entry name" value="Glutaredoxin"/>
    <property type="match status" value="1"/>
</dbReference>
<proteinExistence type="predicted"/>
<keyword evidence="2" id="KW-1185">Reference proteome</keyword>
<dbReference type="EMBL" id="CP032382">
    <property type="protein sequence ID" value="AYB30843.1"/>
    <property type="molecule type" value="Genomic_DNA"/>
</dbReference>
<dbReference type="Pfam" id="PF11009">
    <property type="entry name" value="BrxC"/>
    <property type="match status" value="1"/>
</dbReference>
<dbReference type="AlphaFoldDB" id="A0A385SGH2"/>
<organism evidence="1 2">
    <name type="scientific">Chryseolinea soli</name>
    <dbReference type="NCBI Taxonomy" id="2321403"/>
    <lineage>
        <taxon>Bacteria</taxon>
        <taxon>Pseudomonadati</taxon>
        <taxon>Bacteroidota</taxon>
        <taxon>Cytophagia</taxon>
        <taxon>Cytophagales</taxon>
        <taxon>Fulvivirgaceae</taxon>
        <taxon>Chryseolinea</taxon>
    </lineage>
</organism>
<protein>
    <submittedName>
        <fullName evidence="1">Bacillithiol system redox-active protein YtxJ</fullName>
    </submittedName>
</protein>
<dbReference type="InterPro" id="IPR022551">
    <property type="entry name" value="BrxC"/>
</dbReference>